<dbReference type="Pfam" id="PF10832">
    <property type="entry name" value="YhfG"/>
    <property type="match status" value="1"/>
</dbReference>
<organism evidence="1 2">
    <name type="scientific">Pseudomonas fluorescens</name>
    <dbReference type="NCBI Taxonomy" id="294"/>
    <lineage>
        <taxon>Bacteria</taxon>
        <taxon>Pseudomonadati</taxon>
        <taxon>Pseudomonadota</taxon>
        <taxon>Gammaproteobacteria</taxon>
        <taxon>Pseudomonadales</taxon>
        <taxon>Pseudomonadaceae</taxon>
        <taxon>Pseudomonas</taxon>
    </lineage>
</organism>
<evidence type="ECO:0008006" key="3">
    <source>
        <dbReference type="Google" id="ProtNLM"/>
    </source>
</evidence>
<evidence type="ECO:0000313" key="1">
    <source>
        <dbReference type="EMBL" id="OPA94947.1"/>
    </source>
</evidence>
<evidence type="ECO:0000313" key="2">
    <source>
        <dbReference type="Proteomes" id="UP000190965"/>
    </source>
</evidence>
<dbReference type="Proteomes" id="UP000190965">
    <property type="component" value="Unassembled WGS sequence"/>
</dbReference>
<name>A0A1T2YSM4_PSEFL</name>
<dbReference type="InterPro" id="IPR022541">
    <property type="entry name" value="YhfG"/>
</dbReference>
<gene>
    <name evidence="1" type="ORF">BFW87_12885</name>
</gene>
<dbReference type="RefSeq" id="WP_078740186.1">
    <property type="nucleotide sequence ID" value="NZ_MSDF01000016.1"/>
</dbReference>
<comment type="caution">
    <text evidence="1">The sequence shown here is derived from an EMBL/GenBank/DDBJ whole genome shotgun (WGS) entry which is preliminary data.</text>
</comment>
<protein>
    <recommendedName>
        <fullName evidence="3">DUF2559 domain-containing protein</fullName>
    </recommendedName>
</protein>
<reference evidence="1 2" key="1">
    <citation type="submission" date="2016-12" db="EMBL/GenBank/DDBJ databases">
        <title>Draft genome sequences of seven strains of Pseudomonas fluorescens that produce 4-formylaminooxyvinylglycine.</title>
        <authorList>
            <person name="Okrent R.A."/>
            <person name="Manning V.A."/>
            <person name="Trippe K.M."/>
        </authorList>
    </citation>
    <scope>NUCLEOTIDE SEQUENCE [LARGE SCALE GENOMIC DNA]</scope>
    <source>
        <strain evidence="1 2">P5A</strain>
    </source>
</reference>
<accession>A0A1T2YSM4</accession>
<dbReference type="AlphaFoldDB" id="A0A1T2YSM4"/>
<dbReference type="EMBL" id="MSDF01000016">
    <property type="protein sequence ID" value="OPA94947.1"/>
    <property type="molecule type" value="Genomic_DNA"/>
</dbReference>
<proteinExistence type="predicted"/>
<dbReference type="OrthoDB" id="6079489at2"/>
<sequence length="62" mass="7216">MSEPTFEQKQDHYHKIRLSNYLASLRLEGFDTQPDDVDHPLPTREAVLAKYQSRVTPLTESD</sequence>